<keyword evidence="2" id="KW-1185">Reference proteome</keyword>
<sequence>MIYRTLHDLCSHWDSVLRYHRFVGDAVVLKDPKNSDKCRRIRDGMGDDDKEELFVLEKDQCWVVVENKEITAKHMIVVTFGPVSTANIVGRAMYCLRTAVVHGHGPVRNRYKKAESQLIKLAQSVTKVPKKKEKMVVQLRTNQQAIAGLSGAKPLSVHCREREVVAALLFAQQIPPDELYSAIVVLLLNTISRRTLAYYLDLLVWFTTHKTSRKRYWRKVQAQLRARAAAKKEDKKLLMPHPCTAK</sequence>
<comment type="caution">
    <text evidence="1">The sequence shown here is derived from an EMBL/GenBank/DDBJ whole genome shotgun (WGS) entry which is preliminary data.</text>
</comment>
<protein>
    <submittedName>
        <fullName evidence="1">Uncharacterized protein</fullName>
    </submittedName>
</protein>
<accession>A0ABQ8DN34</accession>
<proteinExistence type="predicted"/>
<dbReference type="EMBL" id="JAGKQM010000004">
    <property type="protein sequence ID" value="KAH0930128.1"/>
    <property type="molecule type" value="Genomic_DNA"/>
</dbReference>
<name>A0ABQ8DN34_BRANA</name>
<gene>
    <name evidence="1" type="ORF">HID58_015855</name>
</gene>
<dbReference type="PANTHER" id="PTHR47040:SF1">
    <property type="entry name" value="MITOCHONDRIAL ATP-INDEPENDENT INNER MEMBRANE PROTEASE SUBUNIT 2"/>
    <property type="match status" value="1"/>
</dbReference>
<dbReference type="PANTHER" id="PTHR47040">
    <property type="entry name" value="OSJNBA0068L06.9 PROTEIN"/>
    <property type="match status" value="1"/>
</dbReference>
<evidence type="ECO:0000313" key="1">
    <source>
        <dbReference type="EMBL" id="KAH0930128.1"/>
    </source>
</evidence>
<dbReference type="Proteomes" id="UP000824890">
    <property type="component" value="Unassembled WGS sequence"/>
</dbReference>
<dbReference type="InterPro" id="IPR053307">
    <property type="entry name" value="Mitochondrial_IM_protease"/>
</dbReference>
<organism evidence="1 2">
    <name type="scientific">Brassica napus</name>
    <name type="common">Rape</name>
    <dbReference type="NCBI Taxonomy" id="3708"/>
    <lineage>
        <taxon>Eukaryota</taxon>
        <taxon>Viridiplantae</taxon>
        <taxon>Streptophyta</taxon>
        <taxon>Embryophyta</taxon>
        <taxon>Tracheophyta</taxon>
        <taxon>Spermatophyta</taxon>
        <taxon>Magnoliopsida</taxon>
        <taxon>eudicotyledons</taxon>
        <taxon>Gunneridae</taxon>
        <taxon>Pentapetalae</taxon>
        <taxon>rosids</taxon>
        <taxon>malvids</taxon>
        <taxon>Brassicales</taxon>
        <taxon>Brassicaceae</taxon>
        <taxon>Brassiceae</taxon>
        <taxon>Brassica</taxon>
    </lineage>
</organism>
<evidence type="ECO:0000313" key="2">
    <source>
        <dbReference type="Proteomes" id="UP000824890"/>
    </source>
</evidence>
<reference evidence="1 2" key="1">
    <citation type="submission" date="2021-05" db="EMBL/GenBank/DDBJ databases">
        <title>Genome Assembly of Synthetic Allotetraploid Brassica napus Reveals Homoeologous Exchanges between Subgenomes.</title>
        <authorList>
            <person name="Davis J.T."/>
        </authorList>
    </citation>
    <scope>NUCLEOTIDE SEQUENCE [LARGE SCALE GENOMIC DNA]</scope>
    <source>
        <strain evidence="2">cv. Da-Ae</strain>
        <tissue evidence="1">Seedling</tissue>
    </source>
</reference>